<protein>
    <submittedName>
        <fullName evidence="5">Serine protease Do</fullName>
    </submittedName>
</protein>
<evidence type="ECO:0000256" key="3">
    <source>
        <dbReference type="ARBA" id="ARBA00022801"/>
    </source>
</evidence>
<dbReference type="InterPro" id="IPR009003">
    <property type="entry name" value="Peptidase_S1_PA"/>
</dbReference>
<gene>
    <name evidence="5" type="ORF">SAMN05421753_102231</name>
</gene>
<reference evidence="6" key="1">
    <citation type="submission" date="2016-10" db="EMBL/GenBank/DDBJ databases">
        <authorList>
            <person name="Varghese N."/>
            <person name="Submissions S."/>
        </authorList>
    </citation>
    <scope>NUCLEOTIDE SEQUENCE [LARGE SCALE GENOMIC DNA]</scope>
    <source>
        <strain evidence="6">DSM 26348</strain>
    </source>
</reference>
<dbReference type="Gene3D" id="2.30.42.10">
    <property type="match status" value="2"/>
</dbReference>
<dbReference type="PANTHER" id="PTHR43343">
    <property type="entry name" value="PEPTIDASE S12"/>
    <property type="match status" value="1"/>
</dbReference>
<dbReference type="GO" id="GO:0006508">
    <property type="term" value="P:proteolysis"/>
    <property type="evidence" value="ECO:0007669"/>
    <property type="project" value="UniProtKB-KW"/>
</dbReference>
<evidence type="ECO:0000313" key="5">
    <source>
        <dbReference type="EMBL" id="SFH72452.1"/>
    </source>
</evidence>
<proteinExistence type="inferred from homology"/>
<evidence type="ECO:0000256" key="1">
    <source>
        <dbReference type="ARBA" id="ARBA00010541"/>
    </source>
</evidence>
<dbReference type="InterPro" id="IPR043504">
    <property type="entry name" value="Peptidase_S1_PA_chymotrypsin"/>
</dbReference>
<dbReference type="Proteomes" id="UP000199518">
    <property type="component" value="Unassembled WGS sequence"/>
</dbReference>
<dbReference type="InterPro" id="IPR051201">
    <property type="entry name" value="Chloro_Bact_Ser_Proteases"/>
</dbReference>
<evidence type="ECO:0000313" key="6">
    <source>
        <dbReference type="Proteomes" id="UP000199518"/>
    </source>
</evidence>
<name>A0A1I3CD44_9PLAN</name>
<dbReference type="PROSITE" id="PS50106">
    <property type="entry name" value="PDZ"/>
    <property type="match status" value="2"/>
</dbReference>
<dbReference type="InterPro" id="IPR036034">
    <property type="entry name" value="PDZ_sf"/>
</dbReference>
<dbReference type="GO" id="GO:0004252">
    <property type="term" value="F:serine-type endopeptidase activity"/>
    <property type="evidence" value="ECO:0007669"/>
    <property type="project" value="InterPro"/>
</dbReference>
<dbReference type="InterPro" id="IPR001940">
    <property type="entry name" value="Peptidase_S1C"/>
</dbReference>
<keyword evidence="6" id="KW-1185">Reference proteome</keyword>
<accession>A0A1I3CD44</accession>
<dbReference type="SUPFAM" id="SSF50494">
    <property type="entry name" value="Trypsin-like serine proteases"/>
    <property type="match status" value="1"/>
</dbReference>
<dbReference type="SUPFAM" id="SSF50156">
    <property type="entry name" value="PDZ domain-like"/>
    <property type="match status" value="2"/>
</dbReference>
<dbReference type="InterPro" id="IPR001478">
    <property type="entry name" value="PDZ"/>
</dbReference>
<dbReference type="Pfam" id="PF13365">
    <property type="entry name" value="Trypsin_2"/>
    <property type="match status" value="1"/>
</dbReference>
<dbReference type="SUPFAM" id="SSF53474">
    <property type="entry name" value="alpha/beta-Hydrolases"/>
    <property type="match status" value="1"/>
</dbReference>
<dbReference type="PRINTS" id="PR00834">
    <property type="entry name" value="PROTEASES2C"/>
</dbReference>
<evidence type="ECO:0000259" key="4">
    <source>
        <dbReference type="PROSITE" id="PS50106"/>
    </source>
</evidence>
<comment type="similarity">
    <text evidence="1">Belongs to the peptidase S1C family.</text>
</comment>
<dbReference type="InterPro" id="IPR029058">
    <property type="entry name" value="AB_hydrolase_fold"/>
</dbReference>
<feature type="domain" description="PDZ" evidence="4">
    <location>
        <begin position="244"/>
        <end position="326"/>
    </location>
</feature>
<dbReference type="SMART" id="SM00228">
    <property type="entry name" value="PDZ"/>
    <property type="match status" value="2"/>
</dbReference>
<dbReference type="Gene3D" id="2.40.10.10">
    <property type="entry name" value="Trypsin-like serine proteases"/>
    <property type="match status" value="2"/>
</dbReference>
<feature type="domain" description="PDZ" evidence="4">
    <location>
        <begin position="332"/>
        <end position="394"/>
    </location>
</feature>
<dbReference type="OrthoDB" id="248175at2"/>
<dbReference type="Pfam" id="PF13180">
    <property type="entry name" value="PDZ_2"/>
    <property type="match status" value="2"/>
</dbReference>
<dbReference type="PANTHER" id="PTHR43343:SF3">
    <property type="entry name" value="PROTEASE DO-LIKE 8, CHLOROPLASTIC"/>
    <property type="match status" value="1"/>
</dbReference>
<dbReference type="EMBL" id="FOQD01000002">
    <property type="protein sequence ID" value="SFH72452.1"/>
    <property type="molecule type" value="Genomic_DNA"/>
</dbReference>
<organism evidence="5 6">
    <name type="scientific">Planctomicrobium piriforme</name>
    <dbReference type="NCBI Taxonomy" id="1576369"/>
    <lineage>
        <taxon>Bacteria</taxon>
        <taxon>Pseudomonadati</taxon>
        <taxon>Planctomycetota</taxon>
        <taxon>Planctomycetia</taxon>
        <taxon>Planctomycetales</taxon>
        <taxon>Planctomycetaceae</taxon>
        <taxon>Planctomicrobium</taxon>
    </lineage>
</organism>
<keyword evidence="3" id="KW-0378">Hydrolase</keyword>
<dbReference type="STRING" id="1576369.SAMN05421753_102231"/>
<evidence type="ECO:0000256" key="2">
    <source>
        <dbReference type="ARBA" id="ARBA00022670"/>
    </source>
</evidence>
<dbReference type="AlphaFoldDB" id="A0A1I3CD44"/>
<dbReference type="RefSeq" id="WP_092047920.1">
    <property type="nucleotide sequence ID" value="NZ_FOQD01000002.1"/>
</dbReference>
<dbReference type="Gene3D" id="3.40.50.1820">
    <property type="entry name" value="alpha/beta hydrolase"/>
    <property type="match status" value="1"/>
</dbReference>
<keyword evidence="2 5" id="KW-0645">Protease</keyword>
<sequence length="660" mass="71783">MMPAPTLLLRRRFSVTALSGVILLLMSFAPARGDEPGQLQQAFQQAVAAVDPSIVRIETVGGFDLVGEVLTGSGPTTGCVIRSDGYIITSRFNFLANPSSVVVTLSDQQRFAAEIVANDESRMLTLLKINATGLSPLQPVPANEVRVGQWALALGRTFDLKFPNVSVGIVSALNRVWGRALQTDAKTSPVNYGGPLIDLSGRCLGIIVPLSPQAHGETAGVEWYDSGIGFAVPLTDIQAVLPRLIAGEKLKPGLMGIGFADNGPVSGDAKAIRVRPESPADRAGLLVDDVIVEVNGKPVAKLNDLKHVLGSLYAQDVVRLKVRRGEETLSKEITLTDALQAFVFPYLGVLPDRRVPADDSKGVVIRDVLPDSPAAKAMIAAGDTIELVMGEQIRTSKELAERVRRLEPEDSVPLTVLKNGATETLSAQLVRLPSEPPEALEPFVIPQSEKPVSAKVGRFNEQLPGDGLGFWIYVPENYRPDYTWGILVWLHPSGDPLEAETLRAWSQVCRERGIILVGPRAPDLSGWSAELEESIKSIVGWTQERYVIDPARITVMGRESSANFASQVAFKYRDTFRGLILQHAPLRVPPPDVDPDYPLEIAFVTSPQGLQHVLIVKTFDALKKLNFPVWIAEQEKTDGETFPPEVISRLAVWLDALDRI</sequence>